<evidence type="ECO:0000256" key="3">
    <source>
        <dbReference type="ARBA" id="ARBA00022801"/>
    </source>
</evidence>
<dbReference type="GO" id="GO:0043138">
    <property type="term" value="F:3'-5' DNA helicase activity"/>
    <property type="evidence" value="ECO:0007669"/>
    <property type="project" value="UniProtKB-EC"/>
</dbReference>
<dbReference type="NCBIfam" id="TIGR01445">
    <property type="entry name" value="intein_Nterm"/>
    <property type="match status" value="1"/>
</dbReference>
<evidence type="ECO:0000259" key="15">
    <source>
        <dbReference type="PROSITE" id="PS51217"/>
    </source>
</evidence>
<dbReference type="Gene3D" id="1.10.486.10">
    <property type="entry name" value="PCRA, domain 4"/>
    <property type="match status" value="2"/>
</dbReference>
<dbReference type="EC" id="5.6.2.4" evidence="11"/>
<evidence type="ECO:0000256" key="10">
    <source>
        <dbReference type="ARBA" id="ARBA00034617"/>
    </source>
</evidence>
<evidence type="ECO:0000256" key="9">
    <source>
        <dbReference type="ARBA" id="ARBA00023235"/>
    </source>
</evidence>
<comment type="catalytic activity">
    <reaction evidence="10">
        <text>Couples ATP hydrolysis with the unwinding of duplex DNA by translocating in the 3'-5' direction.</text>
        <dbReference type="EC" id="5.6.2.4"/>
    </reaction>
</comment>
<dbReference type="Gene3D" id="1.10.10.160">
    <property type="match status" value="1"/>
</dbReference>
<sequence length="969" mass="111090">MAKTDLNEQQKKAVEHPGGPLLIIAGAGSGKTRALTSRLKHLIEQKVPPHEIIAITFTNKAAKEMRVRVFGADQAEPKWSSRFPVFGRPFIGTFHSLGMRILKEDIDSAFKRNKGFSIYDDKDSLSLVKKILKEMDLSKESYNPKKVLNQISWVKSELKQPEDLPEDQDNRAEIFRKIYSRYEDELIKNNAFDFDDLLEKPVRMFLKNKDLLNKYQEKFSHVLVDEYQDINTIQYRLVRLLVGKHQNITVVGDDAQCLPPGTLVATNKGKRKIEDLKKGDSVVSGGGNGDVCEMEITAVKKFTHKGPLVKITTTDGDVLRSTPNHILFIRPDLTAASYFVYLMYRKDKGYRIGLAKSSRWGPRGKRQIGLSVRGNQEKADKMWILRVCSNRAEAEYYEYYYSFTYGIPTLVFDTAGRSMKIGQAYIDKLFSEIDTIGRAETLMEKEMLYFDYPHWLPQGTIRHSAKRLRVRLTLFDDRRKSLASPWGMSRISLNTRDKALRGAIEKCGFKTRKGKNRDWRFECARLRYKDLDKILNAIQKIDADIECVQSACLTKDKRLYFQPAGHARPTMAIAVLRNGKVEEKIIKKVEFEDYDGPVYDLNVENVHNYIANDFVVHNSIYAFRGADFRNFLNFTQDWPKAEVIKLEQNYRSTKNIIGGAGGVINNNKIQNQKELWTDNEEGELIKIIGAEEPDIEAAWVANEVLALQDKNPVSEVAILYRTNAQSRAVEQALISANINYKIYGGLKFYDRKEVKDVLAGIRLVVNPQDTASMGRLEKSMGKRRAKSTMEVMKTLREDTGATDIIKLFVEGGGYMQFLSEKFDNVQERVENIMELIAFSAQFDNLEEFLERISLLESTDRPSGGDKSEKAPIVLMTIHMAKGLEFDYVFLVGANEGLLPHEKSMESEAQVEEERRLMYVAMTRARKVLYILFHSFPSRFLYEIDKDYCEFISPTGNWSELPSDEDVWIE</sequence>
<feature type="binding site" evidence="13">
    <location>
        <begin position="25"/>
        <end position="32"/>
    </location>
    <ligand>
        <name>ATP</name>
        <dbReference type="ChEBI" id="CHEBI:30616"/>
    </ligand>
</feature>
<dbReference type="SUPFAM" id="SSF51294">
    <property type="entry name" value="Hedgehog/intein (Hint) domain"/>
    <property type="match status" value="1"/>
</dbReference>
<dbReference type="SMART" id="SM00306">
    <property type="entry name" value="HintN"/>
    <property type="match status" value="1"/>
</dbReference>
<dbReference type="InterPro" id="IPR027417">
    <property type="entry name" value="P-loop_NTPase"/>
</dbReference>
<dbReference type="GO" id="GO:0016887">
    <property type="term" value="F:ATP hydrolysis activity"/>
    <property type="evidence" value="ECO:0007669"/>
    <property type="project" value="RHEA"/>
</dbReference>
<dbReference type="PROSITE" id="PS50818">
    <property type="entry name" value="INTEIN_C_TER"/>
    <property type="match status" value="1"/>
</dbReference>
<comment type="catalytic activity">
    <reaction evidence="12">
        <text>ATP + H2O = ADP + phosphate + H(+)</text>
        <dbReference type="Rhea" id="RHEA:13065"/>
        <dbReference type="ChEBI" id="CHEBI:15377"/>
        <dbReference type="ChEBI" id="CHEBI:15378"/>
        <dbReference type="ChEBI" id="CHEBI:30616"/>
        <dbReference type="ChEBI" id="CHEBI:43474"/>
        <dbReference type="ChEBI" id="CHEBI:456216"/>
        <dbReference type="EC" id="5.6.2.4"/>
    </reaction>
</comment>
<dbReference type="PROSITE" id="PS51198">
    <property type="entry name" value="UVRD_HELICASE_ATP_BIND"/>
    <property type="match status" value="1"/>
</dbReference>
<keyword evidence="8" id="KW-0238">DNA-binding</keyword>
<evidence type="ECO:0000256" key="4">
    <source>
        <dbReference type="ARBA" id="ARBA00022806"/>
    </source>
</evidence>
<dbReference type="SUPFAM" id="SSF52540">
    <property type="entry name" value="P-loop containing nucleoside triphosphate hydrolases"/>
    <property type="match status" value="2"/>
</dbReference>
<dbReference type="InterPro" id="IPR000212">
    <property type="entry name" value="DNA_helicase_UvrD/REP"/>
</dbReference>
<dbReference type="PANTHER" id="PTHR11070:SF2">
    <property type="entry name" value="ATP-DEPENDENT DNA HELICASE SRS2"/>
    <property type="match status" value="1"/>
</dbReference>
<organism evidence="16 17">
    <name type="scientific">Candidatus Harrisonbacteria bacterium CG10_big_fil_rev_8_21_14_0_10_45_28</name>
    <dbReference type="NCBI Taxonomy" id="1974586"/>
    <lineage>
        <taxon>Bacteria</taxon>
        <taxon>Candidatus Harrisoniibacteriota</taxon>
    </lineage>
</organism>
<keyword evidence="4 13" id="KW-0347">Helicase</keyword>
<dbReference type="InterPro" id="IPR006141">
    <property type="entry name" value="Intein_N"/>
</dbReference>
<dbReference type="InterPro" id="IPR003587">
    <property type="entry name" value="Hint_dom_N"/>
</dbReference>
<evidence type="ECO:0000256" key="1">
    <source>
        <dbReference type="ARBA" id="ARBA00009922"/>
    </source>
</evidence>
<accession>A0A2H0UP87</accession>
<dbReference type="GO" id="GO:0003677">
    <property type="term" value="F:DNA binding"/>
    <property type="evidence" value="ECO:0007669"/>
    <property type="project" value="UniProtKB-KW"/>
</dbReference>
<dbReference type="GO" id="GO:0016539">
    <property type="term" value="P:intein-mediated protein splicing"/>
    <property type="evidence" value="ECO:0007669"/>
    <property type="project" value="InterPro"/>
</dbReference>
<keyword evidence="7" id="KW-0651">Protein splicing</keyword>
<evidence type="ECO:0000256" key="8">
    <source>
        <dbReference type="ARBA" id="ARBA00023125"/>
    </source>
</evidence>
<dbReference type="Pfam" id="PF00580">
    <property type="entry name" value="UvrD-helicase"/>
    <property type="match status" value="1"/>
</dbReference>
<evidence type="ECO:0000256" key="12">
    <source>
        <dbReference type="ARBA" id="ARBA00048988"/>
    </source>
</evidence>
<dbReference type="InterPro" id="IPR014016">
    <property type="entry name" value="UvrD-like_ATP-bd"/>
</dbReference>
<dbReference type="GO" id="GO:0005829">
    <property type="term" value="C:cytosol"/>
    <property type="evidence" value="ECO:0007669"/>
    <property type="project" value="TreeGrafter"/>
</dbReference>
<keyword evidence="3 13" id="KW-0378">Hydrolase</keyword>
<dbReference type="SMART" id="SM00305">
    <property type="entry name" value="HintC"/>
    <property type="match status" value="1"/>
</dbReference>
<keyword evidence="5" id="KW-0068">Autocatalytic cleavage</keyword>
<dbReference type="InterPro" id="IPR013986">
    <property type="entry name" value="DExx_box_DNA_helicase_dom_sf"/>
</dbReference>
<dbReference type="InterPro" id="IPR036844">
    <property type="entry name" value="Hint_dom_sf"/>
</dbReference>
<comment type="similarity">
    <text evidence="1">Belongs to the helicase family. UvrD subfamily.</text>
</comment>
<proteinExistence type="inferred from homology"/>
<comment type="caution">
    <text evidence="16">The sequence shown here is derived from an EMBL/GenBank/DDBJ whole genome shotgun (WGS) entry which is preliminary data.</text>
</comment>
<gene>
    <name evidence="16" type="ORF">COU10_00355</name>
</gene>
<feature type="domain" description="UvrD-like helicase ATP-binding" evidence="14">
    <location>
        <begin position="4"/>
        <end position="653"/>
    </location>
</feature>
<keyword evidence="6 13" id="KW-0067">ATP-binding</keyword>
<dbReference type="PANTHER" id="PTHR11070">
    <property type="entry name" value="UVRD / RECB / PCRA DNA HELICASE FAMILY MEMBER"/>
    <property type="match status" value="1"/>
</dbReference>
<dbReference type="Gene3D" id="3.40.50.300">
    <property type="entry name" value="P-loop containing nucleotide triphosphate hydrolases"/>
    <property type="match status" value="3"/>
</dbReference>
<dbReference type="Pfam" id="PF13361">
    <property type="entry name" value="UvrD_C"/>
    <property type="match status" value="2"/>
</dbReference>
<dbReference type="CDD" id="cd17932">
    <property type="entry name" value="DEXQc_UvrD"/>
    <property type="match status" value="1"/>
</dbReference>
<dbReference type="AlphaFoldDB" id="A0A2H0UP87"/>
<keyword evidence="9" id="KW-0413">Isomerase</keyword>
<evidence type="ECO:0000313" key="16">
    <source>
        <dbReference type="EMBL" id="PIR88229.1"/>
    </source>
</evidence>
<dbReference type="CDD" id="cd18807">
    <property type="entry name" value="SF1_C_UvrD"/>
    <property type="match status" value="1"/>
</dbReference>
<dbReference type="InterPro" id="IPR003586">
    <property type="entry name" value="Hint_dom_C"/>
</dbReference>
<evidence type="ECO:0000256" key="5">
    <source>
        <dbReference type="ARBA" id="ARBA00022813"/>
    </source>
</evidence>
<keyword evidence="2 13" id="KW-0547">Nucleotide-binding</keyword>
<evidence type="ECO:0000313" key="17">
    <source>
        <dbReference type="Proteomes" id="UP000230903"/>
    </source>
</evidence>
<evidence type="ECO:0000256" key="11">
    <source>
        <dbReference type="ARBA" id="ARBA00034808"/>
    </source>
</evidence>
<dbReference type="CDD" id="cd00081">
    <property type="entry name" value="Hint"/>
    <property type="match status" value="1"/>
</dbReference>
<dbReference type="Proteomes" id="UP000230903">
    <property type="component" value="Unassembled WGS sequence"/>
</dbReference>
<dbReference type="PROSITE" id="PS51217">
    <property type="entry name" value="UVRD_HELICASE_CTER"/>
    <property type="match status" value="1"/>
</dbReference>
<evidence type="ECO:0000256" key="6">
    <source>
        <dbReference type="ARBA" id="ARBA00022840"/>
    </source>
</evidence>
<dbReference type="InterPro" id="IPR006142">
    <property type="entry name" value="INTEIN"/>
</dbReference>
<dbReference type="NCBIfam" id="TIGR01443">
    <property type="entry name" value="intein_Cterm"/>
    <property type="match status" value="1"/>
</dbReference>
<evidence type="ECO:0000256" key="7">
    <source>
        <dbReference type="ARBA" id="ARBA00023000"/>
    </source>
</evidence>
<dbReference type="EMBL" id="PFBC01000006">
    <property type="protein sequence ID" value="PIR88229.1"/>
    <property type="molecule type" value="Genomic_DNA"/>
</dbReference>
<reference evidence="17" key="1">
    <citation type="submission" date="2017-09" db="EMBL/GenBank/DDBJ databases">
        <title>Depth-based differentiation of microbial function through sediment-hosted aquifers and enrichment of novel symbionts in the deep terrestrial subsurface.</title>
        <authorList>
            <person name="Probst A.J."/>
            <person name="Ladd B."/>
            <person name="Jarett J.K."/>
            <person name="Geller-Mcgrath D.E."/>
            <person name="Sieber C.M.K."/>
            <person name="Emerson J.B."/>
            <person name="Anantharaman K."/>
            <person name="Thomas B.C."/>
            <person name="Malmstrom R."/>
            <person name="Stieglmeier M."/>
            <person name="Klingl A."/>
            <person name="Woyke T."/>
            <person name="Ryan C.M."/>
            <person name="Banfield J.F."/>
        </authorList>
    </citation>
    <scope>NUCLEOTIDE SEQUENCE [LARGE SCALE GENOMIC DNA]</scope>
</reference>
<protein>
    <recommendedName>
        <fullName evidence="11">DNA 3'-5' helicase</fullName>
        <ecNumber evidence="11">5.6.2.4</ecNumber>
    </recommendedName>
</protein>
<dbReference type="PRINTS" id="PR00379">
    <property type="entry name" value="INTEIN"/>
</dbReference>
<name>A0A2H0UP87_9BACT</name>
<dbReference type="Pfam" id="PF14890">
    <property type="entry name" value="Intein_splicing"/>
    <property type="match status" value="1"/>
</dbReference>
<dbReference type="GO" id="GO:0005524">
    <property type="term" value="F:ATP binding"/>
    <property type="evidence" value="ECO:0007669"/>
    <property type="project" value="UniProtKB-UniRule"/>
</dbReference>
<evidence type="ECO:0000259" key="14">
    <source>
        <dbReference type="PROSITE" id="PS51198"/>
    </source>
</evidence>
<dbReference type="GO" id="GO:0000725">
    <property type="term" value="P:recombinational repair"/>
    <property type="evidence" value="ECO:0007669"/>
    <property type="project" value="TreeGrafter"/>
</dbReference>
<dbReference type="PROSITE" id="PS50817">
    <property type="entry name" value="INTEIN_N_TER"/>
    <property type="match status" value="1"/>
</dbReference>
<feature type="domain" description="UvrD-like helicase C-terminal" evidence="15">
    <location>
        <begin position="654"/>
        <end position="882"/>
    </location>
</feature>
<dbReference type="Gene3D" id="2.170.16.10">
    <property type="entry name" value="Hedgehog/Intein (Hint) domain"/>
    <property type="match status" value="2"/>
</dbReference>
<evidence type="ECO:0000256" key="13">
    <source>
        <dbReference type="PROSITE-ProRule" id="PRU00560"/>
    </source>
</evidence>
<evidence type="ECO:0000256" key="2">
    <source>
        <dbReference type="ARBA" id="ARBA00022741"/>
    </source>
</evidence>
<dbReference type="InterPro" id="IPR030934">
    <property type="entry name" value="Intein_C"/>
</dbReference>
<dbReference type="InterPro" id="IPR014017">
    <property type="entry name" value="DNA_helicase_UvrD-like_C"/>
</dbReference>